<proteinExistence type="predicted"/>
<name>A0A2W1N8Y7_9FLAO</name>
<dbReference type="RefSeq" id="WP_111064629.1">
    <property type="nucleotide sequence ID" value="NZ_JBHUCU010000013.1"/>
</dbReference>
<evidence type="ECO:0000313" key="2">
    <source>
        <dbReference type="Proteomes" id="UP000249248"/>
    </source>
</evidence>
<dbReference type="Pfam" id="PF14539">
    <property type="entry name" value="DUF4442"/>
    <property type="match status" value="1"/>
</dbReference>
<dbReference type="InterPro" id="IPR029069">
    <property type="entry name" value="HotDog_dom_sf"/>
</dbReference>
<dbReference type="EMBL" id="QKSB01000018">
    <property type="protein sequence ID" value="PZE15715.1"/>
    <property type="molecule type" value="Genomic_DNA"/>
</dbReference>
<organism evidence="1 2">
    <name type="scientific">Putridiphycobacter roseus</name>
    <dbReference type="NCBI Taxonomy" id="2219161"/>
    <lineage>
        <taxon>Bacteria</taxon>
        <taxon>Pseudomonadati</taxon>
        <taxon>Bacteroidota</taxon>
        <taxon>Flavobacteriia</taxon>
        <taxon>Flavobacteriales</taxon>
        <taxon>Crocinitomicaceae</taxon>
        <taxon>Putridiphycobacter</taxon>
    </lineage>
</organism>
<keyword evidence="2" id="KW-1185">Reference proteome</keyword>
<dbReference type="InterPro" id="IPR027961">
    <property type="entry name" value="DUF4442"/>
</dbReference>
<dbReference type="Proteomes" id="UP000249248">
    <property type="component" value="Unassembled WGS sequence"/>
</dbReference>
<accession>A0A2W1N8Y7</accession>
<gene>
    <name evidence="1" type="ORF">DNU06_16595</name>
</gene>
<protein>
    <submittedName>
        <fullName evidence="1">DUF4442 domain-containing protein</fullName>
    </submittedName>
</protein>
<dbReference type="OrthoDB" id="793353at2"/>
<dbReference type="Gene3D" id="3.10.129.10">
    <property type="entry name" value="Hotdog Thioesterase"/>
    <property type="match status" value="1"/>
</dbReference>
<dbReference type="SUPFAM" id="SSF54637">
    <property type="entry name" value="Thioesterase/thiol ester dehydrase-isomerase"/>
    <property type="match status" value="1"/>
</dbReference>
<reference evidence="1 2" key="1">
    <citation type="submission" date="2018-06" db="EMBL/GenBank/DDBJ databases">
        <title>The draft genome sequence of Crocinitomix sp. SM1701.</title>
        <authorList>
            <person name="Zhang X."/>
        </authorList>
    </citation>
    <scope>NUCLEOTIDE SEQUENCE [LARGE SCALE GENOMIC DNA]</scope>
    <source>
        <strain evidence="1 2">SM1701</strain>
    </source>
</reference>
<sequence>MNVSKYVNDAKKSDFGLRKLNFILGFTIPFNKPHGIKISELEDYAIKASIPYKRKNLNHIKGIHACALATTSEFASGFLLMTQLDFSKYRLIMEEIIMTYHYQAKKACIAKSELSADWFQNNILNPLENQNKISIINLVETYDTAGNHICTAKVKWQIKSWTKVKTKV</sequence>
<comment type="caution">
    <text evidence="1">The sequence shown here is derived from an EMBL/GenBank/DDBJ whole genome shotgun (WGS) entry which is preliminary data.</text>
</comment>
<dbReference type="AlphaFoldDB" id="A0A2W1N8Y7"/>
<evidence type="ECO:0000313" key="1">
    <source>
        <dbReference type="EMBL" id="PZE15715.1"/>
    </source>
</evidence>